<comment type="subcellular location">
    <subcellularLocation>
        <location evidence="1">Nucleus</location>
    </subcellularLocation>
</comment>
<dbReference type="PANTHER" id="PTHR44267:SF1">
    <property type="entry name" value="WD REPEAT-CONTAINING PROTEIN 43"/>
    <property type="match status" value="1"/>
</dbReference>
<feature type="compositionally biased region" description="Basic and acidic residues" evidence="4">
    <location>
        <begin position="1"/>
        <end position="12"/>
    </location>
</feature>
<accession>A0A6H0XTA6</accession>
<dbReference type="InterPro" id="IPR007148">
    <property type="entry name" value="SSU_processome_Utp12"/>
</dbReference>
<sequence>MSALKRLHEMQQKSRAGKAAHVNGQPEESPSKRLKSSHNTPSKDTFAAILDTSSARRKQLSAATTNGLPSKAANKIDETRATVAAGANDVSDAISISSDEESDNDESDEEKESQTNGVHQSNGIESNGQAMVPLEDVEMSNGAEEDEEPSFGDMLKSRHPDIIDVHAHLPDPHAEPPHLVPASGKGALLRPVTGHSLATVLQQALKTNDKDMLESCFHLRDVQAIRNTIQRLPSPLVGNLLSRISERIYKRPGRTGTLMLWIQWSLVAHGGYLSTQPDILRKLKALNQVVRQRAQGLQPLVQLKAKLDMLSAQLELRRGMQNQRLRADAAAEEDGVLYIEANDDAEADLPSDDDEVLAIEAAPGAESDDEADDLNLVQQEDSDEEEDAIEEDMLDIEAEETDDDSADEDENDDSEDVSEDAVALDDGSSDEESSEEEEEEEVKAPRPQTLNRKR</sequence>
<feature type="compositionally biased region" description="Polar residues" evidence="4">
    <location>
        <begin position="114"/>
        <end position="129"/>
    </location>
</feature>
<comment type="similarity">
    <text evidence="3">Belongs to the UTP5 family.</text>
</comment>
<dbReference type="InterPro" id="IPR052414">
    <property type="entry name" value="U3_snoRNA-assoc_WDR"/>
</dbReference>
<keyword evidence="2" id="KW-0539">Nucleus</keyword>
<dbReference type="EMBL" id="CP051140">
    <property type="protein sequence ID" value="QIW97874.1"/>
    <property type="molecule type" value="Genomic_DNA"/>
</dbReference>
<evidence type="ECO:0000256" key="1">
    <source>
        <dbReference type="ARBA" id="ARBA00004123"/>
    </source>
</evidence>
<dbReference type="Pfam" id="PF04003">
    <property type="entry name" value="Utp12"/>
    <property type="match status" value="1"/>
</dbReference>
<feature type="compositionally biased region" description="Acidic residues" evidence="4">
    <location>
        <begin position="98"/>
        <end position="111"/>
    </location>
</feature>
<keyword evidence="7" id="KW-1185">Reference proteome</keyword>
<dbReference type="GO" id="GO:0000462">
    <property type="term" value="P:maturation of SSU-rRNA from tricistronic rRNA transcript (SSU-rRNA, 5.8S rRNA, LSU-rRNA)"/>
    <property type="evidence" value="ECO:0007669"/>
    <property type="project" value="TreeGrafter"/>
</dbReference>
<evidence type="ECO:0000256" key="4">
    <source>
        <dbReference type="SAM" id="MobiDB-lite"/>
    </source>
</evidence>
<evidence type="ECO:0000259" key="5">
    <source>
        <dbReference type="Pfam" id="PF04003"/>
    </source>
</evidence>
<name>A0A6H0XTA6_9PEZI</name>
<proteinExistence type="inferred from homology"/>
<organism evidence="6 7">
    <name type="scientific">Peltaster fructicola</name>
    <dbReference type="NCBI Taxonomy" id="286661"/>
    <lineage>
        <taxon>Eukaryota</taxon>
        <taxon>Fungi</taxon>
        <taxon>Dikarya</taxon>
        <taxon>Ascomycota</taxon>
        <taxon>Pezizomycotina</taxon>
        <taxon>Dothideomycetes</taxon>
        <taxon>Dothideomycetes incertae sedis</taxon>
        <taxon>Peltaster</taxon>
    </lineage>
</organism>
<feature type="region of interest" description="Disordered" evidence="4">
    <location>
        <begin position="362"/>
        <end position="454"/>
    </location>
</feature>
<evidence type="ECO:0000313" key="7">
    <source>
        <dbReference type="Proteomes" id="UP000503462"/>
    </source>
</evidence>
<dbReference type="GO" id="GO:0005730">
    <property type="term" value="C:nucleolus"/>
    <property type="evidence" value="ECO:0007669"/>
    <property type="project" value="TreeGrafter"/>
</dbReference>
<gene>
    <name evidence="6" type="ORF">AMS68_003392</name>
</gene>
<evidence type="ECO:0000313" key="6">
    <source>
        <dbReference type="EMBL" id="QIW97874.1"/>
    </source>
</evidence>
<feature type="domain" description="Small-subunit processome Utp12" evidence="5">
    <location>
        <begin position="208"/>
        <end position="311"/>
    </location>
</feature>
<evidence type="ECO:0000256" key="3">
    <source>
        <dbReference type="ARBA" id="ARBA00038335"/>
    </source>
</evidence>
<evidence type="ECO:0000256" key="2">
    <source>
        <dbReference type="ARBA" id="ARBA00023242"/>
    </source>
</evidence>
<feature type="region of interest" description="Disordered" evidence="4">
    <location>
        <begin position="1"/>
        <end position="131"/>
    </location>
</feature>
<dbReference type="Proteomes" id="UP000503462">
    <property type="component" value="Chromosome 2"/>
</dbReference>
<dbReference type="PANTHER" id="PTHR44267">
    <property type="entry name" value="WD REPEAT-CONTAINING PROTEIN 43"/>
    <property type="match status" value="1"/>
</dbReference>
<dbReference type="AlphaFoldDB" id="A0A6H0XTA6"/>
<protein>
    <recommendedName>
        <fullName evidence="5">Small-subunit processome Utp12 domain-containing protein</fullName>
    </recommendedName>
</protein>
<feature type="compositionally biased region" description="Low complexity" evidence="4">
    <location>
        <begin position="87"/>
        <end position="97"/>
    </location>
</feature>
<feature type="compositionally biased region" description="Acidic residues" evidence="4">
    <location>
        <begin position="380"/>
        <end position="441"/>
    </location>
</feature>
<reference evidence="6 7" key="1">
    <citation type="journal article" date="2016" name="Sci. Rep.">
        <title>Peltaster fructicola genome reveals evolution from an invasive phytopathogen to an ectophytic parasite.</title>
        <authorList>
            <person name="Xu C."/>
            <person name="Chen H."/>
            <person name="Gleason M.L."/>
            <person name="Xu J.R."/>
            <person name="Liu H."/>
            <person name="Zhang R."/>
            <person name="Sun G."/>
        </authorList>
    </citation>
    <scope>NUCLEOTIDE SEQUENCE [LARGE SCALE GENOMIC DNA]</scope>
    <source>
        <strain evidence="6 7">LNHT1506</strain>
    </source>
</reference>
<dbReference type="OrthoDB" id="30195at2759"/>